<keyword evidence="2" id="KW-1185">Reference proteome</keyword>
<evidence type="ECO:0000313" key="2">
    <source>
        <dbReference type="Proteomes" id="UP000257109"/>
    </source>
</evidence>
<proteinExistence type="predicted"/>
<reference evidence="1" key="1">
    <citation type="submission" date="2018-05" db="EMBL/GenBank/DDBJ databases">
        <title>Draft genome of Mucuna pruriens seed.</title>
        <authorList>
            <person name="Nnadi N.E."/>
            <person name="Vos R."/>
            <person name="Hasami M.H."/>
            <person name="Devisetty U.K."/>
            <person name="Aguiy J.C."/>
        </authorList>
    </citation>
    <scope>NUCLEOTIDE SEQUENCE [LARGE SCALE GENOMIC DNA]</scope>
    <source>
        <strain evidence="1">JCA_2017</strain>
    </source>
</reference>
<gene>
    <name evidence="1" type="ORF">CR513_51950</name>
</gene>
<protein>
    <submittedName>
        <fullName evidence="1">Uncharacterized protein</fullName>
    </submittedName>
</protein>
<dbReference type="AlphaFoldDB" id="A0A371ESG7"/>
<feature type="non-terminal residue" evidence="1">
    <location>
        <position position="1"/>
    </location>
</feature>
<evidence type="ECO:0000313" key="1">
    <source>
        <dbReference type="EMBL" id="RDX68998.1"/>
    </source>
</evidence>
<name>A0A371ESG7_MUCPR</name>
<dbReference type="STRING" id="157652.A0A371ESG7"/>
<dbReference type="EMBL" id="QJKJ01012310">
    <property type="protein sequence ID" value="RDX68998.1"/>
    <property type="molecule type" value="Genomic_DNA"/>
</dbReference>
<comment type="caution">
    <text evidence="1">The sequence shown here is derived from an EMBL/GenBank/DDBJ whole genome shotgun (WGS) entry which is preliminary data.</text>
</comment>
<accession>A0A371ESG7</accession>
<organism evidence="1 2">
    <name type="scientific">Mucuna pruriens</name>
    <name type="common">Velvet bean</name>
    <name type="synonym">Dolichos pruriens</name>
    <dbReference type="NCBI Taxonomy" id="157652"/>
    <lineage>
        <taxon>Eukaryota</taxon>
        <taxon>Viridiplantae</taxon>
        <taxon>Streptophyta</taxon>
        <taxon>Embryophyta</taxon>
        <taxon>Tracheophyta</taxon>
        <taxon>Spermatophyta</taxon>
        <taxon>Magnoliopsida</taxon>
        <taxon>eudicotyledons</taxon>
        <taxon>Gunneridae</taxon>
        <taxon>Pentapetalae</taxon>
        <taxon>rosids</taxon>
        <taxon>fabids</taxon>
        <taxon>Fabales</taxon>
        <taxon>Fabaceae</taxon>
        <taxon>Papilionoideae</taxon>
        <taxon>50 kb inversion clade</taxon>
        <taxon>NPAAA clade</taxon>
        <taxon>indigoferoid/millettioid clade</taxon>
        <taxon>Phaseoleae</taxon>
        <taxon>Mucuna</taxon>
    </lineage>
</organism>
<sequence>MKLKGTSVLASMDNLRTLKLIHSSPLSLSLIPPTMKFLSWMQNKLGGKQDNRKPNTHATTTCKYF</sequence>
<dbReference type="Proteomes" id="UP000257109">
    <property type="component" value="Unassembled WGS sequence"/>
</dbReference>